<dbReference type="WBParaSite" id="maker-uti_cns_0006739-snap-gene-0.3-mRNA-1">
    <property type="protein sequence ID" value="maker-uti_cns_0006739-snap-gene-0.3-mRNA-1"/>
    <property type="gene ID" value="maker-uti_cns_0006739-snap-gene-0.3"/>
</dbReference>
<sequence>MATETPESSEKKERKCLHRCRSSSSLPDPVKKRGRKLRTLLSFRSMDTEAPDSSRKKEYEKLQSIRTDPIEPVEMTGPELSTSQSSRSEDKEDCGWGIEAVRSFNDEPPKSPPLPIMSMGNPAEFKLEHKLGHNLFLEVIFELEHQRAAATGRSSSSFSEGREPQKFFIRLRSMGNLAGFEAWKTLNEMKKKDLLETAISALKHELDDLTRTSSGRPDLVEEREPQATLIRPFCRYNNSIFVFHFSFLKF</sequence>
<proteinExistence type="predicted"/>
<evidence type="ECO:0000256" key="1">
    <source>
        <dbReference type="SAM" id="MobiDB-lite"/>
    </source>
</evidence>
<dbReference type="Proteomes" id="UP000095280">
    <property type="component" value="Unplaced"/>
</dbReference>
<protein>
    <submittedName>
        <fullName evidence="3">Uncharacterized protein</fullName>
    </submittedName>
</protein>
<name>A0A1I8HLH2_9PLAT</name>
<reference evidence="3" key="1">
    <citation type="submission" date="2016-11" db="UniProtKB">
        <authorList>
            <consortium name="WormBaseParasite"/>
        </authorList>
    </citation>
    <scope>IDENTIFICATION</scope>
</reference>
<keyword evidence="2" id="KW-1185">Reference proteome</keyword>
<accession>A0A1I8HLH2</accession>
<dbReference type="AlphaFoldDB" id="A0A1I8HLH2"/>
<feature type="region of interest" description="Disordered" evidence="1">
    <location>
        <begin position="1"/>
        <end position="93"/>
    </location>
</feature>
<feature type="compositionally biased region" description="Basic and acidic residues" evidence="1">
    <location>
        <begin position="52"/>
        <end position="63"/>
    </location>
</feature>
<evidence type="ECO:0000313" key="2">
    <source>
        <dbReference type="Proteomes" id="UP000095280"/>
    </source>
</evidence>
<evidence type="ECO:0000313" key="3">
    <source>
        <dbReference type="WBParaSite" id="maker-uti_cns_0006739-snap-gene-0.3-mRNA-1"/>
    </source>
</evidence>
<organism evidence="2 3">
    <name type="scientific">Macrostomum lignano</name>
    <dbReference type="NCBI Taxonomy" id="282301"/>
    <lineage>
        <taxon>Eukaryota</taxon>
        <taxon>Metazoa</taxon>
        <taxon>Spiralia</taxon>
        <taxon>Lophotrochozoa</taxon>
        <taxon>Platyhelminthes</taxon>
        <taxon>Rhabditophora</taxon>
        <taxon>Macrostomorpha</taxon>
        <taxon>Macrostomida</taxon>
        <taxon>Macrostomidae</taxon>
        <taxon>Macrostomum</taxon>
    </lineage>
</organism>